<proteinExistence type="predicted"/>
<evidence type="ECO:0000313" key="6">
    <source>
        <dbReference type="Proteomes" id="UP000002297"/>
    </source>
</evidence>
<name>A3UBG9_CROAH</name>
<dbReference type="EMBL" id="CP002046">
    <property type="protein sequence ID" value="EAP85970.1"/>
    <property type="molecule type" value="Genomic_DNA"/>
</dbReference>
<dbReference type="GeneID" id="89453365"/>
<dbReference type="RefSeq" id="WP_013187356.1">
    <property type="nucleotide sequence ID" value="NC_014230.1"/>
</dbReference>
<protein>
    <recommendedName>
        <fullName evidence="2">histidine kinase</fullName>
        <ecNumber evidence="2">2.7.13.3</ecNumber>
    </recommendedName>
</protein>
<feature type="domain" description="Histidine kinase" evidence="4">
    <location>
        <begin position="188"/>
        <end position="404"/>
    </location>
</feature>
<dbReference type="Pfam" id="PF01590">
    <property type="entry name" value="GAF"/>
    <property type="match status" value="1"/>
</dbReference>
<dbReference type="AlphaFoldDB" id="A3UBG9"/>
<organism evidence="5 6">
    <name type="scientific">Croceibacter atlanticus (strain ATCC BAA-628 / JCM 21780 / CIP 108009 / IAM 15332 / KCTC 12090 / HTCC2559)</name>
    <dbReference type="NCBI Taxonomy" id="216432"/>
    <lineage>
        <taxon>Bacteria</taxon>
        <taxon>Pseudomonadati</taxon>
        <taxon>Bacteroidota</taxon>
        <taxon>Flavobacteriia</taxon>
        <taxon>Flavobacteriales</taxon>
        <taxon>Flavobacteriaceae</taxon>
        <taxon>Croceibacter</taxon>
    </lineage>
</organism>
<dbReference type="Gene3D" id="3.30.565.10">
    <property type="entry name" value="Histidine kinase-like ATPase, C-terminal domain"/>
    <property type="match status" value="1"/>
</dbReference>
<dbReference type="CDD" id="cd00082">
    <property type="entry name" value="HisKA"/>
    <property type="match status" value="1"/>
</dbReference>
<dbReference type="eggNOG" id="COG2205">
    <property type="taxonomic scope" value="Bacteria"/>
</dbReference>
<dbReference type="HOGENOM" id="CLU_000445_114_44_10"/>
<dbReference type="InterPro" id="IPR003594">
    <property type="entry name" value="HATPase_dom"/>
</dbReference>
<dbReference type="InterPro" id="IPR005467">
    <property type="entry name" value="His_kinase_dom"/>
</dbReference>
<dbReference type="InterPro" id="IPR004358">
    <property type="entry name" value="Sig_transdc_His_kin-like_C"/>
</dbReference>
<dbReference type="InterPro" id="IPR036097">
    <property type="entry name" value="HisK_dim/P_sf"/>
</dbReference>
<dbReference type="OrthoDB" id="9811889at2"/>
<dbReference type="SMART" id="SM00387">
    <property type="entry name" value="HATPase_c"/>
    <property type="match status" value="1"/>
</dbReference>
<evidence type="ECO:0000313" key="5">
    <source>
        <dbReference type="EMBL" id="EAP85970.1"/>
    </source>
</evidence>
<reference evidence="5 6" key="1">
    <citation type="journal article" date="2010" name="J. Bacteriol.">
        <title>The complete genome sequence of Croceibacter atlanticus HTCC2559T.</title>
        <authorList>
            <person name="Oh H.M."/>
            <person name="Kang I."/>
            <person name="Ferriera S."/>
            <person name="Giovannoni S.J."/>
            <person name="Cho J.C."/>
        </authorList>
    </citation>
    <scope>NUCLEOTIDE SEQUENCE [LARGE SCALE GENOMIC DNA]</scope>
    <source>
        <strain evidence="6">ATCC BAA-628 / HTCC2559 / KCTC 12090</strain>
    </source>
</reference>
<sequence>MQAPSYTLQEDLRQQAVDSYHIVDTEPEEQFDNLTELAIQICGVQHALLTFLDKDRNWYKSNNNVPFTEAPRSLSFCGHLIHNPHDIMIVEDARKDIRFHDNPIVTELKSVVFYLGVPILSEDGFAIGTLCIFDDKPRQLSDSQIASMKLLGKQAEYLLNHRKHKLNQSNIHKKLERTNDMLSEFAAVASHDLKLPIASIITTADIIKTKYKTKLGKDGQDRLNLIKDCSFTINEYITGMLDMYTSEHGIQKSFETINIKAFFDNLLKINLTSQKCQFWLPTETHVINSNKIALTQIFTNLFSNAVKYNDKDNCIISVNVTENKSHYKFTVTDNGPGIEKSNYKEIFKLFKTASETDNRGKKGNGIGLSIVKKLVKKLNGEISVTSEFGKFTTFTFTVEKPTTLTIN</sequence>
<dbReference type="Pfam" id="PF02518">
    <property type="entry name" value="HATPase_c"/>
    <property type="match status" value="1"/>
</dbReference>
<dbReference type="Proteomes" id="UP000002297">
    <property type="component" value="Chromosome"/>
</dbReference>
<dbReference type="PROSITE" id="PS50109">
    <property type="entry name" value="HIS_KIN"/>
    <property type="match status" value="1"/>
</dbReference>
<keyword evidence="3" id="KW-0597">Phosphoprotein</keyword>
<dbReference type="Gene3D" id="1.10.287.130">
    <property type="match status" value="1"/>
</dbReference>
<dbReference type="EC" id="2.7.13.3" evidence="2"/>
<dbReference type="InterPro" id="IPR003661">
    <property type="entry name" value="HisK_dim/P_dom"/>
</dbReference>
<keyword evidence="6" id="KW-1185">Reference proteome</keyword>
<dbReference type="GO" id="GO:0000155">
    <property type="term" value="F:phosphorelay sensor kinase activity"/>
    <property type="evidence" value="ECO:0007669"/>
    <property type="project" value="InterPro"/>
</dbReference>
<dbReference type="STRING" id="216432.CA2559_08056"/>
<dbReference type="PANTHER" id="PTHR43102:SF2">
    <property type="entry name" value="GAF DOMAIN-CONTAINING PROTEIN"/>
    <property type="match status" value="1"/>
</dbReference>
<dbReference type="Gene3D" id="3.30.450.40">
    <property type="match status" value="1"/>
</dbReference>
<dbReference type="SUPFAM" id="SSF47384">
    <property type="entry name" value="Homodimeric domain of signal transducing histidine kinase"/>
    <property type="match status" value="1"/>
</dbReference>
<comment type="catalytic activity">
    <reaction evidence="1">
        <text>ATP + protein L-histidine = ADP + protein N-phospho-L-histidine.</text>
        <dbReference type="EC" id="2.7.13.3"/>
    </reaction>
</comment>
<dbReference type="PANTHER" id="PTHR43102">
    <property type="entry name" value="SLR1143 PROTEIN"/>
    <property type="match status" value="1"/>
</dbReference>
<dbReference type="PRINTS" id="PR00344">
    <property type="entry name" value="BCTRLSENSOR"/>
</dbReference>
<dbReference type="SMART" id="SM00388">
    <property type="entry name" value="HisKA"/>
    <property type="match status" value="1"/>
</dbReference>
<dbReference type="Pfam" id="PF00512">
    <property type="entry name" value="HisKA"/>
    <property type="match status" value="1"/>
</dbReference>
<evidence type="ECO:0000256" key="3">
    <source>
        <dbReference type="ARBA" id="ARBA00022553"/>
    </source>
</evidence>
<evidence type="ECO:0000256" key="1">
    <source>
        <dbReference type="ARBA" id="ARBA00000085"/>
    </source>
</evidence>
<dbReference type="SUPFAM" id="SSF55781">
    <property type="entry name" value="GAF domain-like"/>
    <property type="match status" value="1"/>
</dbReference>
<evidence type="ECO:0000259" key="4">
    <source>
        <dbReference type="PROSITE" id="PS50109"/>
    </source>
</evidence>
<dbReference type="SUPFAM" id="SSF55874">
    <property type="entry name" value="ATPase domain of HSP90 chaperone/DNA topoisomerase II/histidine kinase"/>
    <property type="match status" value="1"/>
</dbReference>
<gene>
    <name evidence="5" type="ordered locus">CA2559_08056</name>
</gene>
<dbReference type="SMART" id="SM00065">
    <property type="entry name" value="GAF"/>
    <property type="match status" value="1"/>
</dbReference>
<evidence type="ECO:0000256" key="2">
    <source>
        <dbReference type="ARBA" id="ARBA00012438"/>
    </source>
</evidence>
<dbReference type="KEGG" id="cat:CA2559_08056"/>
<dbReference type="InterPro" id="IPR036890">
    <property type="entry name" value="HATPase_C_sf"/>
</dbReference>
<accession>A3UBG9</accession>
<dbReference type="InterPro" id="IPR029016">
    <property type="entry name" value="GAF-like_dom_sf"/>
</dbReference>
<dbReference type="InterPro" id="IPR003018">
    <property type="entry name" value="GAF"/>
</dbReference>